<accession>A0A835GLC1</accession>
<gene>
    <name evidence="5" type="ORF">HW555_004355</name>
</gene>
<name>A0A835GLC1_SPOEX</name>
<feature type="non-terminal residue" evidence="5">
    <location>
        <position position="340"/>
    </location>
</feature>
<evidence type="ECO:0000256" key="2">
    <source>
        <dbReference type="ARBA" id="ARBA00022553"/>
    </source>
</evidence>
<dbReference type="Proteomes" id="UP000648187">
    <property type="component" value="Unassembled WGS sequence"/>
</dbReference>
<protein>
    <recommendedName>
        <fullName evidence="1">Oxidative stress-responsive serine-rich protein 1</fullName>
    </recommendedName>
    <alternativeName>
        <fullName evidence="4">Oxidative stress-responsive protein 1</fullName>
    </alternativeName>
    <alternativeName>
        <fullName evidence="3">Peroxide-inducible transcript 1 protein</fullName>
    </alternativeName>
</protein>
<evidence type="ECO:0000256" key="1">
    <source>
        <dbReference type="ARBA" id="ARBA00015005"/>
    </source>
</evidence>
<evidence type="ECO:0000313" key="6">
    <source>
        <dbReference type="Proteomes" id="UP000648187"/>
    </source>
</evidence>
<dbReference type="GO" id="GO:0070301">
    <property type="term" value="P:cellular response to hydrogen peroxide"/>
    <property type="evidence" value="ECO:0007669"/>
    <property type="project" value="TreeGrafter"/>
</dbReference>
<keyword evidence="6" id="KW-1185">Reference proteome</keyword>
<keyword evidence="2" id="KW-0597">Phosphoprotein</keyword>
<dbReference type="InterPro" id="IPR008494">
    <property type="entry name" value="DUF776"/>
</dbReference>
<dbReference type="AlphaFoldDB" id="A0A835GLC1"/>
<evidence type="ECO:0000256" key="4">
    <source>
        <dbReference type="ARBA" id="ARBA00031405"/>
    </source>
</evidence>
<evidence type="ECO:0000313" key="5">
    <source>
        <dbReference type="EMBL" id="KAF9419028.1"/>
    </source>
</evidence>
<comment type="caution">
    <text evidence="5">The sequence shown here is derived from an EMBL/GenBank/DDBJ whole genome shotgun (WGS) entry which is preliminary data.</text>
</comment>
<reference evidence="5" key="1">
    <citation type="submission" date="2020-08" db="EMBL/GenBank/DDBJ databases">
        <title>Spodoptera exigua strain:BAW_Kor-Di-RS1 Genome sequencing and assembly.</title>
        <authorList>
            <person name="Kim J."/>
            <person name="Nam H.Y."/>
            <person name="Kwon M."/>
            <person name="Choi J.H."/>
            <person name="Cho S.R."/>
            <person name="Kim G.-H."/>
        </authorList>
    </citation>
    <scope>NUCLEOTIDE SEQUENCE</scope>
    <source>
        <strain evidence="5">BAW_Kor-Di-RS1</strain>
        <tissue evidence="5">Whole-body</tissue>
    </source>
</reference>
<dbReference type="PANTHER" id="PTHR31383:SF2">
    <property type="entry name" value="OXIDATIVE STRESS-RESPONSIVE SERINE-RICH PROTEIN 1"/>
    <property type="match status" value="1"/>
</dbReference>
<dbReference type="EMBL" id="JACKWZ010000048">
    <property type="protein sequence ID" value="KAF9419028.1"/>
    <property type="molecule type" value="Genomic_DNA"/>
</dbReference>
<sequence length="340" mass="38568">RGAASDGLTTEALGLEDEDIFTNTTDRIESFFSVTVFELSVEELGVEFLYVYFLKFLYVFFIINADTWRLNFLAISSRRTHEKPNEYLSTFFYKTILRICFIPSSDDSQTSSSTSTFSRAGFPVAEIMDKEEAILGMVMGRLEIEPLKLNKIISNKNPFTSPLLKRNFMEVPLTFVPNESRCSCSSKKKLKSGILKKKHNKILKEPVLNILKKCSSAIKLESIDSCEDSTSRSLAEIERCDPLSLCTLVDNCNQLRISSSDYKLNLVANDECSGRRWWKHGVSSTQECREPKQQSSRSSSCSQQALNPPCDVTIDELASYFETLVHIPKKMSSMAEMMYI</sequence>
<organism evidence="5 6">
    <name type="scientific">Spodoptera exigua</name>
    <name type="common">Beet armyworm</name>
    <name type="synonym">Noctua fulgens</name>
    <dbReference type="NCBI Taxonomy" id="7107"/>
    <lineage>
        <taxon>Eukaryota</taxon>
        <taxon>Metazoa</taxon>
        <taxon>Ecdysozoa</taxon>
        <taxon>Arthropoda</taxon>
        <taxon>Hexapoda</taxon>
        <taxon>Insecta</taxon>
        <taxon>Pterygota</taxon>
        <taxon>Neoptera</taxon>
        <taxon>Endopterygota</taxon>
        <taxon>Lepidoptera</taxon>
        <taxon>Glossata</taxon>
        <taxon>Ditrysia</taxon>
        <taxon>Noctuoidea</taxon>
        <taxon>Noctuidae</taxon>
        <taxon>Amphipyrinae</taxon>
        <taxon>Spodoptera</taxon>
    </lineage>
</organism>
<proteinExistence type="predicted"/>
<dbReference type="PANTHER" id="PTHR31383">
    <property type="entry name" value="OXIDATIVE STRESS-RESPONSE SERINE-RICH PROTEIN 1"/>
    <property type="match status" value="1"/>
</dbReference>
<evidence type="ECO:0000256" key="3">
    <source>
        <dbReference type="ARBA" id="ARBA00029721"/>
    </source>
</evidence>